<accession>A0ABT6MYD9</accession>
<feature type="domain" description="DAGKc" evidence="1">
    <location>
        <begin position="12"/>
        <end position="141"/>
    </location>
</feature>
<dbReference type="PANTHER" id="PTHR30492">
    <property type="entry name" value="METHYLGLYOXAL SYNTHASE"/>
    <property type="match status" value="1"/>
</dbReference>
<dbReference type="InterPro" id="IPR005218">
    <property type="entry name" value="Diacylglycerol/lipid_kinase"/>
</dbReference>
<name>A0ABT6MYD9_9SPHN</name>
<dbReference type="RefSeq" id="WP_281043352.1">
    <property type="nucleotide sequence ID" value="NZ_JARYGZ010000001.1"/>
</dbReference>
<sequence length="306" mass="32793">MDQVRDAGPTYALPRTAALLVNAKSRKGRKLFKEACRLLQAAGVELSMAEAIRKPSTMPDRVKEAIASGAPMVIVGGGDGSISCSVDHVVGSDTIFAVLPLGTANSFARTLGIPLDLPGAVEVIAKGSARRIDLGMIDDDYFANCATLGIAPQIAQTVPHGLKAWLGRPGYLLWAARQLWKFKAFRLTVDTGSAVETMDAVEVRIANGPYHGGVELVDEAAVDSGRIVVQVVMGETRGHLIRSWLLSVLRHRERRKTTREYEGQAIRLSTEKPMPISIDGEVLAKTPVTARIARRAIRVAAPSPAG</sequence>
<dbReference type="NCBIfam" id="TIGR00147">
    <property type="entry name" value="YegS/Rv2252/BmrU family lipid kinase"/>
    <property type="match status" value="1"/>
</dbReference>
<dbReference type="Gene3D" id="2.60.200.40">
    <property type="match status" value="1"/>
</dbReference>
<dbReference type="GO" id="GO:0016301">
    <property type="term" value="F:kinase activity"/>
    <property type="evidence" value="ECO:0007669"/>
    <property type="project" value="UniProtKB-KW"/>
</dbReference>
<dbReference type="SMART" id="SM00046">
    <property type="entry name" value="DAGKc"/>
    <property type="match status" value="1"/>
</dbReference>
<evidence type="ECO:0000313" key="2">
    <source>
        <dbReference type="EMBL" id="MDH7638030.1"/>
    </source>
</evidence>
<dbReference type="PROSITE" id="PS50146">
    <property type="entry name" value="DAGK"/>
    <property type="match status" value="1"/>
</dbReference>
<gene>
    <name evidence="2" type="ORF">QGN17_04745</name>
</gene>
<proteinExistence type="predicted"/>
<keyword evidence="2" id="KW-0418">Kinase</keyword>
<dbReference type="InterPro" id="IPR001206">
    <property type="entry name" value="Diacylglycerol_kinase_cat_dom"/>
</dbReference>
<dbReference type="InterPro" id="IPR017438">
    <property type="entry name" value="ATP-NAD_kinase_N"/>
</dbReference>
<organism evidence="2 3">
    <name type="scientific">Sphingomonas oryzagri</name>
    <dbReference type="NCBI Taxonomy" id="3042314"/>
    <lineage>
        <taxon>Bacteria</taxon>
        <taxon>Pseudomonadati</taxon>
        <taxon>Pseudomonadota</taxon>
        <taxon>Alphaproteobacteria</taxon>
        <taxon>Sphingomonadales</taxon>
        <taxon>Sphingomonadaceae</taxon>
        <taxon>Sphingomonas</taxon>
    </lineage>
</organism>
<keyword evidence="2" id="KW-0808">Transferase</keyword>
<dbReference type="SUPFAM" id="SSF111331">
    <property type="entry name" value="NAD kinase/diacylglycerol kinase-like"/>
    <property type="match status" value="1"/>
</dbReference>
<dbReference type="Pfam" id="PF00781">
    <property type="entry name" value="DAGK_cat"/>
    <property type="match status" value="1"/>
</dbReference>
<dbReference type="InterPro" id="IPR045540">
    <property type="entry name" value="YegS/DAGK_C"/>
</dbReference>
<dbReference type="EMBL" id="JARYGZ010000001">
    <property type="protein sequence ID" value="MDH7638030.1"/>
    <property type="molecule type" value="Genomic_DNA"/>
</dbReference>
<evidence type="ECO:0000313" key="3">
    <source>
        <dbReference type="Proteomes" id="UP001160625"/>
    </source>
</evidence>
<reference evidence="2" key="1">
    <citation type="submission" date="2023-04" db="EMBL/GenBank/DDBJ databases">
        <title>Sphingomonas sp. MAHUQ-71 isolated from rice field.</title>
        <authorList>
            <person name="Huq M.A."/>
        </authorList>
    </citation>
    <scope>NUCLEOTIDE SEQUENCE</scope>
    <source>
        <strain evidence="2">MAHUQ-71</strain>
    </source>
</reference>
<dbReference type="InterPro" id="IPR004363">
    <property type="entry name" value="Methylgl_synth"/>
</dbReference>
<comment type="caution">
    <text evidence="2">The sequence shown here is derived from an EMBL/GenBank/DDBJ whole genome shotgun (WGS) entry which is preliminary data.</text>
</comment>
<keyword evidence="3" id="KW-1185">Reference proteome</keyword>
<protein>
    <submittedName>
        <fullName evidence="2">YegS/Rv2252/BmrU family lipid kinase</fullName>
    </submittedName>
</protein>
<dbReference type="Pfam" id="PF19279">
    <property type="entry name" value="YegS_C"/>
    <property type="match status" value="1"/>
</dbReference>
<evidence type="ECO:0000259" key="1">
    <source>
        <dbReference type="PROSITE" id="PS50146"/>
    </source>
</evidence>
<dbReference type="Gene3D" id="3.40.50.10330">
    <property type="entry name" value="Probable inorganic polyphosphate/atp-NAD kinase, domain 1"/>
    <property type="match status" value="1"/>
</dbReference>
<dbReference type="InterPro" id="IPR016064">
    <property type="entry name" value="NAD/diacylglycerol_kinase_sf"/>
</dbReference>
<dbReference type="Proteomes" id="UP001160625">
    <property type="component" value="Unassembled WGS sequence"/>
</dbReference>
<dbReference type="PANTHER" id="PTHR30492:SF0">
    <property type="entry name" value="METHYLGLYOXAL SYNTHASE"/>
    <property type="match status" value="1"/>
</dbReference>